<dbReference type="Gene3D" id="1.10.12.10">
    <property type="entry name" value="Lyase 2-enoyl-coa Hydratase, Chain A, domain 2"/>
    <property type="match status" value="1"/>
</dbReference>
<keyword evidence="3" id="KW-1185">Reference proteome</keyword>
<dbReference type="AlphaFoldDB" id="A0A0D6P5P5"/>
<evidence type="ECO:0000313" key="3">
    <source>
        <dbReference type="Proteomes" id="UP000032680"/>
    </source>
</evidence>
<reference evidence="2 3" key="1">
    <citation type="submission" date="2012-11" db="EMBL/GenBank/DDBJ databases">
        <title>Whole genome sequence of Acidisphaera rubrifaciens HS-AP3.</title>
        <authorList>
            <person name="Azuma Y."/>
            <person name="Higashiura N."/>
            <person name="Hirakawa H."/>
            <person name="Matsushita K."/>
        </authorList>
    </citation>
    <scope>NUCLEOTIDE SEQUENCE [LARGE SCALE GENOMIC DNA]</scope>
    <source>
        <strain evidence="2 3">HS-AP3</strain>
    </source>
</reference>
<dbReference type="Gene3D" id="3.90.226.10">
    <property type="entry name" value="2-enoyl-CoA Hydratase, Chain A, domain 1"/>
    <property type="match status" value="1"/>
</dbReference>
<dbReference type="InterPro" id="IPR001753">
    <property type="entry name" value="Enoyl-CoA_hydra/iso"/>
</dbReference>
<evidence type="ECO:0000313" key="2">
    <source>
        <dbReference type="EMBL" id="GAN77100.1"/>
    </source>
</evidence>
<dbReference type="GO" id="GO:0003824">
    <property type="term" value="F:catalytic activity"/>
    <property type="evidence" value="ECO:0007669"/>
    <property type="project" value="UniProtKB-ARBA"/>
</dbReference>
<dbReference type="CDD" id="cd06558">
    <property type="entry name" value="crotonase-like"/>
    <property type="match status" value="1"/>
</dbReference>
<name>A0A0D6P5P5_9PROT</name>
<dbReference type="InterPro" id="IPR014748">
    <property type="entry name" value="Enoyl-CoA_hydra_C"/>
</dbReference>
<dbReference type="Pfam" id="PF00378">
    <property type="entry name" value="ECH_1"/>
    <property type="match status" value="1"/>
</dbReference>
<dbReference type="SUPFAM" id="SSF52096">
    <property type="entry name" value="ClpP/crotonase"/>
    <property type="match status" value="1"/>
</dbReference>
<dbReference type="EMBL" id="BANB01000235">
    <property type="protein sequence ID" value="GAN77100.1"/>
    <property type="molecule type" value="Genomic_DNA"/>
</dbReference>
<dbReference type="Proteomes" id="UP000032680">
    <property type="component" value="Unassembled WGS sequence"/>
</dbReference>
<comment type="similarity">
    <text evidence="1">Belongs to the enoyl-CoA hydratase/isomerase family.</text>
</comment>
<gene>
    <name evidence="2" type="ORF">Asru_0235_02</name>
</gene>
<organism evidence="2 3">
    <name type="scientific">Acidisphaera rubrifaciens HS-AP3</name>
    <dbReference type="NCBI Taxonomy" id="1231350"/>
    <lineage>
        <taxon>Bacteria</taxon>
        <taxon>Pseudomonadati</taxon>
        <taxon>Pseudomonadota</taxon>
        <taxon>Alphaproteobacteria</taxon>
        <taxon>Acetobacterales</taxon>
        <taxon>Acetobacteraceae</taxon>
        <taxon>Acidisphaera</taxon>
    </lineage>
</organism>
<comment type="caution">
    <text evidence="2">The sequence shown here is derived from an EMBL/GenBank/DDBJ whole genome shotgun (WGS) entry which is preliminary data.</text>
</comment>
<proteinExistence type="inferred from homology"/>
<dbReference type="PANTHER" id="PTHR43459:SF1">
    <property type="entry name" value="EG:BACN32G11.4 PROTEIN"/>
    <property type="match status" value="1"/>
</dbReference>
<sequence>MDDMTHTADMLLETRHGAVAVLTMNYPQRRNAFAIPMRAAFIDALDRIEGDPSVRAIVLTGAAGMFSSGGDISGMGRKTVAEGRERFRQSHRVIRLLLQSSKPIIAAIEGWAAGAGLSLACCCDTVIAAEDAQFLCSFNKVGLLPDLGLLHTLPARVGMGHARQIMLYGETFGAARAHEIGLVDHIVAKGATLEAAMERAQRFADMAPLPIAMLRRYLAQGIEPALDLERDLQLSLFQSDDHAEGAAAFMEKRRPAFKGR</sequence>
<evidence type="ECO:0000256" key="1">
    <source>
        <dbReference type="ARBA" id="ARBA00005254"/>
    </source>
</evidence>
<dbReference type="PANTHER" id="PTHR43459">
    <property type="entry name" value="ENOYL-COA HYDRATASE"/>
    <property type="match status" value="1"/>
</dbReference>
<dbReference type="InterPro" id="IPR029045">
    <property type="entry name" value="ClpP/crotonase-like_dom_sf"/>
</dbReference>
<accession>A0A0D6P5P5</accession>
<dbReference type="RefSeq" id="WP_241771146.1">
    <property type="nucleotide sequence ID" value="NZ_BANB01000235.1"/>
</dbReference>
<protein>
    <submittedName>
        <fullName evidence="2">Enoyl-CoA hydratase</fullName>
    </submittedName>
</protein>